<reference evidence="3 4" key="1">
    <citation type="submission" date="2022-06" db="EMBL/GenBank/DDBJ databases">
        <title>Isolation of gut microbiota from human fecal samples.</title>
        <authorList>
            <person name="Pamer E.G."/>
            <person name="Barat B."/>
            <person name="Waligurski E."/>
            <person name="Medina S."/>
            <person name="Paddock L."/>
            <person name="Mostad J."/>
        </authorList>
    </citation>
    <scope>NUCLEOTIDE SEQUENCE [LARGE SCALE GENOMIC DNA]</scope>
    <source>
        <strain evidence="3 4">DFI.9.73</strain>
    </source>
</reference>
<dbReference type="CDD" id="cd19079">
    <property type="entry name" value="AKR_EcYajO-like"/>
    <property type="match status" value="1"/>
</dbReference>
<accession>A0ABT1RVR3</accession>
<sequence length="328" mass="36824">MEYTRLGNTGAEVSRICLGCMSFGDNSKGITGKGWAIDEQSSRAVIKRALELGINYFDTANVYSAGTSEEFVGRALKDMANRNEIVLATKVHFPTGEGRNCRGLSRKEILYEVDQSLKRLGTDYIDLYTIHRWDPDTPIEETMDALNDVVKSGKVLYLGASSMGAWQFAKAQHAAEKHGWTKFVTMQNLYNLIYREEERDMIPLCRDMGVGLTPWSPNAKGRLVRKPGTVTRRYDNEAVGKRFFPLEDQSDLEIIRRVEELAGKRGVPMIQISLAWLLSKPAVTAPILGATKLNHLEEAVIGLDNVKLTEEETRYLEEPYTAHNVVGF</sequence>
<dbReference type="InterPro" id="IPR050523">
    <property type="entry name" value="AKR_Detox_Biosynth"/>
</dbReference>
<evidence type="ECO:0000313" key="4">
    <source>
        <dbReference type="Proteomes" id="UP001524473"/>
    </source>
</evidence>
<dbReference type="PANTHER" id="PTHR43364:SF4">
    <property type="entry name" value="NAD(P)-LINKED OXIDOREDUCTASE SUPERFAMILY PROTEIN"/>
    <property type="match status" value="1"/>
</dbReference>
<dbReference type="InterPro" id="IPR036812">
    <property type="entry name" value="NAD(P)_OxRdtase_dom_sf"/>
</dbReference>
<evidence type="ECO:0000313" key="3">
    <source>
        <dbReference type="EMBL" id="MCQ4838715.1"/>
    </source>
</evidence>
<dbReference type="EMBL" id="JANFZH010000003">
    <property type="protein sequence ID" value="MCQ4838715.1"/>
    <property type="molecule type" value="Genomic_DNA"/>
</dbReference>
<keyword evidence="4" id="KW-1185">Reference proteome</keyword>
<comment type="caution">
    <text evidence="3">The sequence shown here is derived from an EMBL/GenBank/DDBJ whole genome shotgun (WGS) entry which is preliminary data.</text>
</comment>
<dbReference type="PRINTS" id="PR00069">
    <property type="entry name" value="ALDKETRDTASE"/>
</dbReference>
<evidence type="ECO:0000259" key="2">
    <source>
        <dbReference type="Pfam" id="PF00248"/>
    </source>
</evidence>
<proteinExistence type="predicted"/>
<dbReference type="RefSeq" id="WP_256191510.1">
    <property type="nucleotide sequence ID" value="NZ_CATZHN010000046.1"/>
</dbReference>
<dbReference type="InterPro" id="IPR020471">
    <property type="entry name" value="AKR"/>
</dbReference>
<dbReference type="Gene3D" id="3.20.20.100">
    <property type="entry name" value="NADP-dependent oxidoreductase domain"/>
    <property type="match status" value="1"/>
</dbReference>
<dbReference type="Pfam" id="PF00248">
    <property type="entry name" value="Aldo_ket_red"/>
    <property type="match status" value="1"/>
</dbReference>
<name>A0ABT1RVR3_9FIRM</name>
<protein>
    <submittedName>
        <fullName evidence="3">Aldo/keto reductase</fullName>
    </submittedName>
</protein>
<dbReference type="InterPro" id="IPR023210">
    <property type="entry name" value="NADP_OxRdtase_dom"/>
</dbReference>
<feature type="domain" description="NADP-dependent oxidoreductase" evidence="2">
    <location>
        <begin position="15"/>
        <end position="318"/>
    </location>
</feature>
<dbReference type="Proteomes" id="UP001524473">
    <property type="component" value="Unassembled WGS sequence"/>
</dbReference>
<evidence type="ECO:0000256" key="1">
    <source>
        <dbReference type="ARBA" id="ARBA00023002"/>
    </source>
</evidence>
<gene>
    <name evidence="3" type="ORF">NE695_02155</name>
</gene>
<dbReference type="PANTHER" id="PTHR43364">
    <property type="entry name" value="NADH-SPECIFIC METHYLGLYOXAL REDUCTASE-RELATED"/>
    <property type="match status" value="1"/>
</dbReference>
<dbReference type="SUPFAM" id="SSF51430">
    <property type="entry name" value="NAD(P)-linked oxidoreductase"/>
    <property type="match status" value="1"/>
</dbReference>
<organism evidence="3 4">
    <name type="scientific">Neglectibacter timonensis</name>
    <dbReference type="NCBI Taxonomy" id="1776382"/>
    <lineage>
        <taxon>Bacteria</taxon>
        <taxon>Bacillati</taxon>
        <taxon>Bacillota</taxon>
        <taxon>Clostridia</taxon>
        <taxon>Eubacteriales</taxon>
        <taxon>Oscillospiraceae</taxon>
        <taxon>Neglectibacter</taxon>
    </lineage>
</organism>
<keyword evidence="1" id="KW-0560">Oxidoreductase</keyword>